<accession>A0A1M6YY56</accession>
<sequence length="257" mass="28276">MAELDGRPVTVDELQALALTNYGSFTSLRVDDGRVRGLALHLERLTRDSRILFGVDLDQEHIRSLVRRVAPRVGAATIRVTVFDPETDLGHPSRADNPRILVTQRSAGVLPLPPLSVQSTVYRREVPHVKSVGLFASLHHRRTAQLYGFDDALFVDEDGVISEGVTWNIGFYDGNRIIWPTAASLPGITMLLLQDAYQHIDIPVTLSGLSTMQAAFATNAAIGVRAIARIDNTELAGDHPILDILRTEYLDIPGEQI</sequence>
<keyword evidence="3" id="KW-1185">Reference proteome</keyword>
<proteinExistence type="inferred from homology"/>
<evidence type="ECO:0000313" key="3">
    <source>
        <dbReference type="Proteomes" id="UP000184111"/>
    </source>
</evidence>
<dbReference type="GO" id="GO:0016829">
    <property type="term" value="F:lyase activity"/>
    <property type="evidence" value="ECO:0007669"/>
    <property type="project" value="UniProtKB-KW"/>
</dbReference>
<dbReference type="Proteomes" id="UP000184111">
    <property type="component" value="Unassembled WGS sequence"/>
</dbReference>
<dbReference type="RefSeq" id="WP_073494891.1">
    <property type="nucleotide sequence ID" value="NZ_FRBI01000003.1"/>
</dbReference>
<dbReference type="InterPro" id="IPR001544">
    <property type="entry name" value="Aminotrans_IV"/>
</dbReference>
<dbReference type="InterPro" id="IPR050571">
    <property type="entry name" value="Class-IV_PLP-Dep_Aminotrnsfr"/>
</dbReference>
<dbReference type="GO" id="GO:0008483">
    <property type="term" value="F:transaminase activity"/>
    <property type="evidence" value="ECO:0007669"/>
    <property type="project" value="UniProtKB-KW"/>
</dbReference>
<keyword evidence="2" id="KW-0808">Transferase</keyword>
<dbReference type="EMBL" id="FRBI01000003">
    <property type="protein sequence ID" value="SHL23053.1"/>
    <property type="molecule type" value="Genomic_DNA"/>
</dbReference>
<evidence type="ECO:0000256" key="1">
    <source>
        <dbReference type="ARBA" id="ARBA00009320"/>
    </source>
</evidence>
<dbReference type="PANTHER" id="PTHR42743:SF13">
    <property type="entry name" value="P-LOOP CONTAINING NUCLEOSIDE TRIPHOSPHATE HYDROLASE PROTEIN"/>
    <property type="match status" value="1"/>
</dbReference>
<dbReference type="AlphaFoldDB" id="A0A1M6YY56"/>
<dbReference type="Pfam" id="PF01063">
    <property type="entry name" value="Aminotran_4"/>
    <property type="match status" value="1"/>
</dbReference>
<dbReference type="STRING" id="310782.SAMN05216499_103163"/>
<dbReference type="SUPFAM" id="SSF56752">
    <property type="entry name" value="D-aminoacid aminotransferase-like PLP-dependent enzymes"/>
    <property type="match status" value="1"/>
</dbReference>
<gene>
    <name evidence="2" type="ORF">SAMN05216499_103163</name>
</gene>
<keyword evidence="2" id="KW-0456">Lyase</keyword>
<dbReference type="InterPro" id="IPR043131">
    <property type="entry name" value="BCAT-like_N"/>
</dbReference>
<dbReference type="OrthoDB" id="8912228at2"/>
<comment type="similarity">
    <text evidence="1">Belongs to the class-IV pyridoxal-phosphate-dependent aminotransferase family.</text>
</comment>
<dbReference type="InterPro" id="IPR036038">
    <property type="entry name" value="Aminotransferase-like"/>
</dbReference>
<dbReference type="Gene3D" id="3.30.470.10">
    <property type="match status" value="1"/>
</dbReference>
<evidence type="ECO:0000313" key="2">
    <source>
        <dbReference type="EMBL" id="SHL23053.1"/>
    </source>
</evidence>
<dbReference type="NCBIfam" id="NF006734">
    <property type="entry name" value="PRK09266.1"/>
    <property type="match status" value="1"/>
</dbReference>
<name>A0A1M6YY56_9ACTN</name>
<organism evidence="2 3">
    <name type="scientific">Actinacidiphila paucisporea</name>
    <dbReference type="NCBI Taxonomy" id="310782"/>
    <lineage>
        <taxon>Bacteria</taxon>
        <taxon>Bacillati</taxon>
        <taxon>Actinomycetota</taxon>
        <taxon>Actinomycetes</taxon>
        <taxon>Kitasatosporales</taxon>
        <taxon>Streptomycetaceae</taxon>
        <taxon>Actinacidiphila</taxon>
    </lineage>
</organism>
<reference evidence="2 3" key="1">
    <citation type="submission" date="2016-11" db="EMBL/GenBank/DDBJ databases">
        <authorList>
            <person name="Jaros S."/>
            <person name="Januszkiewicz K."/>
            <person name="Wedrychowicz H."/>
        </authorList>
    </citation>
    <scope>NUCLEOTIDE SEQUENCE [LARGE SCALE GENOMIC DNA]</scope>
    <source>
        <strain evidence="2 3">CGMCC 4.2025</strain>
    </source>
</reference>
<dbReference type="PANTHER" id="PTHR42743">
    <property type="entry name" value="AMINO-ACID AMINOTRANSFERASE"/>
    <property type="match status" value="1"/>
</dbReference>
<dbReference type="Gene3D" id="3.20.10.10">
    <property type="entry name" value="D-amino Acid Aminotransferase, subunit A, domain 2"/>
    <property type="match status" value="1"/>
</dbReference>
<dbReference type="GO" id="GO:0046394">
    <property type="term" value="P:carboxylic acid biosynthetic process"/>
    <property type="evidence" value="ECO:0007669"/>
    <property type="project" value="UniProtKB-ARBA"/>
</dbReference>
<keyword evidence="2" id="KW-0032">Aminotransferase</keyword>
<dbReference type="InterPro" id="IPR043132">
    <property type="entry name" value="BCAT-like_C"/>
</dbReference>
<protein>
    <submittedName>
        <fullName evidence="2">Branched-chain amino acid aminotransferase/4-amino-4-deoxychorismate lyase</fullName>
    </submittedName>
</protein>